<keyword evidence="2" id="KW-0812">Transmembrane</keyword>
<keyword evidence="3" id="KW-0732">Signal</keyword>
<dbReference type="OrthoDB" id="412600at2759"/>
<reference evidence="4 5" key="1">
    <citation type="submission" date="2016-05" db="EMBL/GenBank/DDBJ databases">
        <title>Nuclear genome of Blastocystis sp. subtype 1 NandII.</title>
        <authorList>
            <person name="Gentekaki E."/>
            <person name="Curtis B."/>
            <person name="Stairs C."/>
            <person name="Eme L."/>
            <person name="Herman E."/>
            <person name="Klimes V."/>
            <person name="Arias M.C."/>
            <person name="Elias M."/>
            <person name="Hilliou F."/>
            <person name="Klute M."/>
            <person name="Malik S.-B."/>
            <person name="Pightling A."/>
            <person name="Rachubinski R."/>
            <person name="Salas D."/>
            <person name="Schlacht A."/>
            <person name="Suga H."/>
            <person name="Archibald J."/>
            <person name="Ball S.G."/>
            <person name="Clark G."/>
            <person name="Dacks J."/>
            <person name="Van Der Giezen M."/>
            <person name="Tsaousis A."/>
            <person name="Roger A."/>
        </authorList>
    </citation>
    <scope>NUCLEOTIDE SEQUENCE [LARGE SCALE GENOMIC DNA]</scope>
    <source>
        <strain evidence="5">ATCC 50177 / NandII</strain>
    </source>
</reference>
<dbReference type="Gene3D" id="2.60.40.10">
    <property type="entry name" value="Immunoglobulins"/>
    <property type="match status" value="1"/>
</dbReference>
<gene>
    <name evidence="4" type="ORF">AV274_6611</name>
</gene>
<feature type="chain" id="PRO_5008274409" evidence="3">
    <location>
        <begin position="20"/>
        <end position="1645"/>
    </location>
</feature>
<proteinExistence type="predicted"/>
<keyword evidence="2" id="KW-1133">Transmembrane helix</keyword>
<evidence type="ECO:0000256" key="2">
    <source>
        <dbReference type="SAM" id="Phobius"/>
    </source>
</evidence>
<dbReference type="Pfam" id="PF05345">
    <property type="entry name" value="He_PIG"/>
    <property type="match status" value="3"/>
</dbReference>
<keyword evidence="5" id="KW-1185">Reference proteome</keyword>
<evidence type="ECO:0000313" key="4">
    <source>
        <dbReference type="EMBL" id="OAO11776.1"/>
    </source>
</evidence>
<dbReference type="InterPro" id="IPR013783">
    <property type="entry name" value="Ig-like_fold"/>
</dbReference>
<organism evidence="4 5">
    <name type="scientific">Blastocystis sp. subtype 1 (strain ATCC 50177 / NandII)</name>
    <dbReference type="NCBI Taxonomy" id="478820"/>
    <lineage>
        <taxon>Eukaryota</taxon>
        <taxon>Sar</taxon>
        <taxon>Stramenopiles</taxon>
        <taxon>Bigyra</taxon>
        <taxon>Opalozoa</taxon>
        <taxon>Opalinata</taxon>
        <taxon>Blastocystidae</taxon>
        <taxon>Blastocystis</taxon>
    </lineage>
</organism>
<keyword evidence="2" id="KW-0472">Membrane</keyword>
<dbReference type="Gene3D" id="2.60.120.260">
    <property type="entry name" value="Galactose-binding domain-like"/>
    <property type="match status" value="2"/>
</dbReference>
<evidence type="ECO:0000313" key="5">
    <source>
        <dbReference type="Proteomes" id="UP000078348"/>
    </source>
</evidence>
<dbReference type="Proteomes" id="UP000078348">
    <property type="component" value="Unassembled WGS sequence"/>
</dbReference>
<feature type="signal peptide" evidence="3">
    <location>
        <begin position="1"/>
        <end position="19"/>
    </location>
</feature>
<accession>A0A196S5S8</accession>
<feature type="transmembrane region" description="Helical" evidence="2">
    <location>
        <begin position="1590"/>
        <end position="1612"/>
    </location>
</feature>
<dbReference type="EMBL" id="LXWW01000580">
    <property type="protein sequence ID" value="OAO11776.1"/>
    <property type="molecule type" value="Genomic_DNA"/>
</dbReference>
<protein>
    <submittedName>
        <fullName evidence="4">He PIG protein family</fullName>
    </submittedName>
</protein>
<sequence>MTAILLFAISLAVVGSLDCTETENYVKIIKRSERYSEEESFAIKSGSELLIQNPPLSGQTTETFEYCIAKNTNNQYKLELRDSYGDSWFPGSWIEIQGIYGNTFFKNMMVNTNYEDYALSLNYPIMKNAEWKMTASASGTWTQYSYDDSTWTSVTLGSVTAPASSTQYYRKTFTGVADMAAYDARFFYHCGIVAYINGVQIFADNMPDTPVTATTPAAGCYSTAAYRAVMRPGSEIQNAETVLAVEIHFTEEASPDVDFNAFLAALAPSVTGTSCTIVSDGVEMSSSVENIAMAFDFDKSTAAAMMPTPTEPINIDYVFNNTTPYVVGLRLWPYNTPLNATRSLTWSGKNSGTTYNTIITATGIEYTNNADTFLYGYFDSALYKEYRLQITEGYSAAVNLYEVHPMVCAAGVPTGITFNPSSYNYNAIYDSVSISPTIKEFTGCTISPELPEGLTLNAATCTVTGSHNAEMAPTVFTMSSVRGGNTFTGTFTLQFSVCQGQMVLLRRVYGSNAGRDYFSIKNAADEVVYSISPLSTQEDNKEVKTLLCLPPDHYTILLAGLKEYWKEGSFLYVAMMANKDEFETLTRVRYDSFLGFETGHFSTVYPIGFQAQWHYHMNDVPQNWFGSDLSGWTQGSFGAYPEATNTIQLYKKNFNVASVQGFAGIVLSLRYKFGCIVYLNNHEVFRNGVVGALSTSSTTENIYDSVSYHIVSLPIKTFAEGANPPVNYLQQGQNTIAIAIVSTASTKTSFFDCALRLMGHESESRVLGGYSVSGEGITKEVSHAFEDFYDYYIYQVGCESNHITLSFDNDRREWAGAVVVQLGPIQHTSQPIRFTLKARNKNEEEWTTLKVINELKWTATGEKRIIYVQQNKPYNQYRFENFAGASEECNWRINRLDLLSMSLNMEIPDLQYTGGQTLEIYKDIEMAEAYPNSELFCDFTINPALPNGLIINVNTGVISGTARTTTSSGTVYSVTARKITGEPVSTSLKVVVLTCYGSKSLISLVARLDNWPEEGSYKLFRGKTTTGEPVASIEEFKVDNGFNYADWCLPHDIYTLELFDSSQDGWLQPAGYYMTIDVGALRFELGQMSPGVHSSTVLFSSYLPFQIEYDDWVFLKNARAPADWNTVAFAAADWTTDKTANIGVNNEITTYIRREFPIPNTEDYAVLNVQLTYRGGVVAYFNGHKVARFNLAATFTHDTESLVSIADVTTSKFHIILNTVGANTEKNVIAFELHRSRGESSTEPVLFDASGVFGVSECSVLIDSYSAIESNIPDATTLTELFDLSPVTYRDIPNPSDVHVTWTVANLEGTRFNGYAWQTGVAVSNIGFSLYGRSVAEDDYMAMLEVVDQSTENQKRKTWEVSPGIVGFREFKFEVDTPPASMTLNEMFFVYCKAAGTVCPGIDEYLPVSEGQISPASCAEGFSGYAYRECHDGVLGDVKTDKCQYKSPSDLVYDVTTIVFVLGVEGTSGKPTFNNIITEFFLEEGVTLPAGLTLDAQTGEISGIPTALLASTPFTIHGKNPRAATFAEIAITVRKGYCQPEGVFERTDVGETAVYQCSKQGGYVGTQKRACVLGEKDGVWEKASGFCVSIVLVVVIAVVVIVIIVIVVFLIVRSSRKAKSVGGVKGKKVAKVSTKPTQAKKEVKV</sequence>
<comment type="caution">
    <text evidence="4">The sequence shown here is derived from an EMBL/GenBank/DDBJ whole genome shotgun (WGS) entry which is preliminary data.</text>
</comment>
<feature type="region of interest" description="Disordered" evidence="1">
    <location>
        <begin position="1624"/>
        <end position="1645"/>
    </location>
</feature>
<name>A0A196S5S8_BLAHN</name>
<evidence type="ECO:0000256" key="1">
    <source>
        <dbReference type="SAM" id="MobiDB-lite"/>
    </source>
</evidence>
<evidence type="ECO:0000256" key="3">
    <source>
        <dbReference type="SAM" id="SignalP"/>
    </source>
</evidence>